<dbReference type="InterPro" id="IPR003000">
    <property type="entry name" value="Sirtuin"/>
</dbReference>
<feature type="binding site" evidence="3">
    <location>
        <position position="65"/>
    </location>
    <ligand>
        <name>substrate</name>
    </ligand>
</feature>
<dbReference type="PANTHER" id="PTHR11085">
    <property type="entry name" value="NAD-DEPENDENT PROTEIN DEACYLASE SIRTUIN-5, MITOCHONDRIAL-RELATED"/>
    <property type="match status" value="1"/>
</dbReference>
<sequence>MEETRTGLYTGEKKKLVVLTGAGISAESGLRTFRDSDGLWEGYDIYEVASPRGWAKDPKLVLDFYNMRRKDIAHAKPNAAHIGLAELESLFNVHIITQNIDDLHERAGSSQVLHLHGEIFKMRSVKNTTKIYDIKGDIRPGDTAPDGGQLRPHIVWFEEPVPMIERAAEIAATADLFVVIGTSLVVYPAAGLLHYAPRGIPKFILDKTIPSTGNVANLTAIEAPASEGIELLKEKLRQYL</sequence>
<organism evidence="6 7">
    <name type="scientific">Sediminibacterium roseum</name>
    <dbReference type="NCBI Taxonomy" id="1978412"/>
    <lineage>
        <taxon>Bacteria</taxon>
        <taxon>Pseudomonadati</taxon>
        <taxon>Bacteroidota</taxon>
        <taxon>Chitinophagia</taxon>
        <taxon>Chitinophagales</taxon>
        <taxon>Chitinophagaceae</taxon>
        <taxon>Sediminibacterium</taxon>
    </lineage>
</organism>
<dbReference type="Gene3D" id="3.30.1600.10">
    <property type="entry name" value="SIR2/SIRT2 'Small Domain"/>
    <property type="match status" value="1"/>
</dbReference>
<keyword evidence="3" id="KW-0963">Cytoplasm</keyword>
<evidence type="ECO:0000313" key="7">
    <source>
        <dbReference type="Proteomes" id="UP000753802"/>
    </source>
</evidence>
<dbReference type="PROSITE" id="PS50305">
    <property type="entry name" value="SIRTUIN"/>
    <property type="match status" value="1"/>
</dbReference>
<dbReference type="EMBL" id="JAACJS010000012">
    <property type="protein sequence ID" value="NCI50243.1"/>
    <property type="molecule type" value="Genomic_DNA"/>
</dbReference>
<comment type="domain">
    <text evidence="3">2 residues (Tyr-65 and Arg-68) present in a large hydrophobic pocket are probably involved in substrate specificity. They are important for desuccinylation activity, but dispensable for deacetylation activity.</text>
</comment>
<feature type="binding site" evidence="3">
    <location>
        <begin position="181"/>
        <end position="183"/>
    </location>
    <ligand>
        <name>NAD(+)</name>
        <dbReference type="ChEBI" id="CHEBI:57540"/>
    </ligand>
</feature>
<feature type="active site" description="Proton acceptor" evidence="3">
    <location>
        <position position="116"/>
    </location>
</feature>
<dbReference type="Gene3D" id="3.40.50.1220">
    <property type="entry name" value="TPP-binding domain"/>
    <property type="match status" value="1"/>
</dbReference>
<accession>A0ABW9ZYH9</accession>
<evidence type="ECO:0000256" key="4">
    <source>
        <dbReference type="PROSITE-ProRule" id="PRU00236"/>
    </source>
</evidence>
<comment type="function">
    <text evidence="3">NAD-dependent lysine deacetylase and desuccinylase that specifically removes acetyl and succinyl groups on target proteins. Modulates the activities of several proteins which are inactive in their acylated form.</text>
</comment>
<dbReference type="InterPro" id="IPR029035">
    <property type="entry name" value="DHS-like_NAD/FAD-binding_dom"/>
</dbReference>
<dbReference type="EC" id="2.3.1.286" evidence="3"/>
<dbReference type="PANTHER" id="PTHR11085:SF4">
    <property type="entry name" value="NAD-DEPENDENT PROTEIN DEACYLASE"/>
    <property type="match status" value="1"/>
</dbReference>
<dbReference type="Pfam" id="PF02146">
    <property type="entry name" value="SIR2"/>
    <property type="match status" value="1"/>
</dbReference>
<keyword evidence="2 3" id="KW-0520">NAD</keyword>
<dbReference type="CDD" id="cd01412">
    <property type="entry name" value="SIRT5_Af1_CobB"/>
    <property type="match status" value="1"/>
</dbReference>
<comment type="caution">
    <text evidence="6">The sequence shown here is derived from an EMBL/GenBank/DDBJ whole genome shotgun (WGS) entry which is preliminary data.</text>
</comment>
<keyword evidence="7" id="KW-1185">Reference proteome</keyword>
<feature type="binding site" evidence="3">
    <location>
        <position position="68"/>
    </location>
    <ligand>
        <name>substrate</name>
    </ligand>
</feature>
<comment type="caution">
    <text evidence="3 4">Lacks conserved residue(s) required for the propagation of feature annotation.</text>
</comment>
<dbReference type="RefSeq" id="WP_161818549.1">
    <property type="nucleotide sequence ID" value="NZ_JAACJS010000012.1"/>
</dbReference>
<reference evidence="6 7" key="1">
    <citation type="submission" date="2020-01" db="EMBL/GenBank/DDBJ databases">
        <title>Genome analysis.</title>
        <authorList>
            <person name="Wu S."/>
            <person name="Wang G."/>
        </authorList>
    </citation>
    <scope>NUCLEOTIDE SEQUENCE [LARGE SCALE GENOMIC DNA]</scope>
    <source>
        <strain evidence="6 7">SYL130</strain>
    </source>
</reference>
<feature type="binding site" evidence="3">
    <location>
        <position position="225"/>
    </location>
    <ligand>
        <name>NAD(+)</name>
        <dbReference type="ChEBI" id="CHEBI:57540"/>
    </ligand>
</feature>
<keyword evidence="1" id="KW-0808">Transferase</keyword>
<feature type="binding site" evidence="3">
    <location>
        <begin position="98"/>
        <end position="101"/>
    </location>
    <ligand>
        <name>NAD(+)</name>
        <dbReference type="ChEBI" id="CHEBI:57540"/>
    </ligand>
</feature>
<protein>
    <recommendedName>
        <fullName evidence="3">NAD-dependent protein deacylase</fullName>
        <ecNumber evidence="3">2.3.1.286</ecNumber>
    </recommendedName>
    <alternativeName>
        <fullName evidence="3">Regulatory protein SIR2 homolog</fullName>
    </alternativeName>
</protein>
<evidence type="ECO:0000256" key="1">
    <source>
        <dbReference type="ARBA" id="ARBA00022679"/>
    </source>
</evidence>
<gene>
    <name evidence="3" type="primary">cobB</name>
    <name evidence="6" type="ORF">GWC95_09935</name>
</gene>
<dbReference type="Proteomes" id="UP000753802">
    <property type="component" value="Unassembled WGS sequence"/>
</dbReference>
<feature type="domain" description="Deacetylase sirtuin-type" evidence="5">
    <location>
        <begin position="1"/>
        <end position="240"/>
    </location>
</feature>
<evidence type="ECO:0000259" key="5">
    <source>
        <dbReference type="PROSITE" id="PS50305"/>
    </source>
</evidence>
<feature type="binding site" evidence="3">
    <location>
        <begin position="21"/>
        <end position="40"/>
    </location>
    <ligand>
        <name>NAD(+)</name>
        <dbReference type="ChEBI" id="CHEBI:57540"/>
    </ligand>
</feature>
<comment type="similarity">
    <text evidence="3">Belongs to the sirtuin family. Class III subfamily.</text>
</comment>
<evidence type="ECO:0000256" key="2">
    <source>
        <dbReference type="ARBA" id="ARBA00023027"/>
    </source>
</evidence>
<comment type="subcellular location">
    <subcellularLocation>
        <location evidence="3">Cytoplasm</location>
    </subcellularLocation>
</comment>
<dbReference type="SUPFAM" id="SSF52467">
    <property type="entry name" value="DHS-like NAD/FAD-binding domain"/>
    <property type="match status" value="1"/>
</dbReference>
<name>A0ABW9ZYH9_9BACT</name>
<evidence type="ECO:0000313" key="6">
    <source>
        <dbReference type="EMBL" id="NCI50243.1"/>
    </source>
</evidence>
<dbReference type="InterPro" id="IPR027546">
    <property type="entry name" value="Sirtuin_class_III"/>
</dbReference>
<proteinExistence type="inferred from homology"/>
<dbReference type="InterPro" id="IPR026590">
    <property type="entry name" value="Ssirtuin_cat_dom"/>
</dbReference>
<comment type="catalytic activity">
    <reaction evidence="3">
        <text>N(6)-acetyl-L-lysyl-[protein] + NAD(+) + H2O = 2''-O-acetyl-ADP-D-ribose + nicotinamide + L-lysyl-[protein]</text>
        <dbReference type="Rhea" id="RHEA:43636"/>
        <dbReference type="Rhea" id="RHEA-COMP:9752"/>
        <dbReference type="Rhea" id="RHEA-COMP:10731"/>
        <dbReference type="ChEBI" id="CHEBI:15377"/>
        <dbReference type="ChEBI" id="CHEBI:17154"/>
        <dbReference type="ChEBI" id="CHEBI:29969"/>
        <dbReference type="ChEBI" id="CHEBI:57540"/>
        <dbReference type="ChEBI" id="CHEBI:61930"/>
        <dbReference type="ChEBI" id="CHEBI:83767"/>
        <dbReference type="EC" id="2.3.1.286"/>
    </reaction>
</comment>
<dbReference type="InterPro" id="IPR026591">
    <property type="entry name" value="Sirtuin_cat_small_dom_sf"/>
</dbReference>
<comment type="catalytic activity">
    <reaction evidence="3">
        <text>N(6)-succinyl-L-lysyl-[protein] + NAD(+) + H2O = 2''-O-succinyl-ADP-D-ribose + nicotinamide + L-lysyl-[protein]</text>
        <dbReference type="Rhea" id="RHEA:47668"/>
        <dbReference type="Rhea" id="RHEA-COMP:9752"/>
        <dbReference type="Rhea" id="RHEA-COMP:11877"/>
        <dbReference type="ChEBI" id="CHEBI:15377"/>
        <dbReference type="ChEBI" id="CHEBI:17154"/>
        <dbReference type="ChEBI" id="CHEBI:29969"/>
        <dbReference type="ChEBI" id="CHEBI:57540"/>
        <dbReference type="ChEBI" id="CHEBI:87830"/>
        <dbReference type="ChEBI" id="CHEBI:87832"/>
    </reaction>
</comment>
<dbReference type="HAMAP" id="MF_01121">
    <property type="entry name" value="Sirtuin_ClassIII"/>
    <property type="match status" value="1"/>
</dbReference>
<dbReference type="InterPro" id="IPR050134">
    <property type="entry name" value="NAD-dep_sirtuin_deacylases"/>
</dbReference>
<evidence type="ECO:0000256" key="3">
    <source>
        <dbReference type="HAMAP-Rule" id="MF_01121"/>
    </source>
</evidence>